<dbReference type="OrthoDB" id="3418622at2"/>
<dbReference type="RefSeq" id="WP_012868620.1">
    <property type="nucleotide sequence ID" value="NC_013521.1"/>
</dbReference>
<name>D1BG35_SANKS</name>
<gene>
    <name evidence="1" type="ordered locus">Sked_36660</name>
</gene>
<dbReference type="EMBL" id="CP001819">
    <property type="protein sequence ID" value="ACZ23552.1"/>
    <property type="molecule type" value="Genomic_DNA"/>
</dbReference>
<dbReference type="AlphaFoldDB" id="D1BG35"/>
<dbReference type="HOGENOM" id="CLU_2737726_0_0_11"/>
<accession>D1BG35</accession>
<proteinExistence type="predicted"/>
<keyword evidence="2" id="KW-1185">Reference proteome</keyword>
<protein>
    <submittedName>
        <fullName evidence="1">Uncharacterized protein</fullName>
    </submittedName>
</protein>
<evidence type="ECO:0000313" key="1">
    <source>
        <dbReference type="EMBL" id="ACZ23552.1"/>
    </source>
</evidence>
<evidence type="ECO:0000313" key="2">
    <source>
        <dbReference type="Proteomes" id="UP000000322"/>
    </source>
</evidence>
<dbReference type="KEGG" id="ske:Sked_36660"/>
<dbReference type="Proteomes" id="UP000000322">
    <property type="component" value="Chromosome"/>
</dbReference>
<organism evidence="1 2">
    <name type="scientific">Sanguibacter keddieii (strain ATCC 51767 / DSM 10542 / NCFB 3025 / ST-74)</name>
    <dbReference type="NCBI Taxonomy" id="446469"/>
    <lineage>
        <taxon>Bacteria</taxon>
        <taxon>Bacillati</taxon>
        <taxon>Actinomycetota</taxon>
        <taxon>Actinomycetes</taxon>
        <taxon>Micrococcales</taxon>
        <taxon>Sanguibacteraceae</taxon>
        <taxon>Sanguibacter</taxon>
    </lineage>
</organism>
<dbReference type="STRING" id="446469.Sked_36660"/>
<sequence length="71" mass="7585">MKLPADLQTTEPQRAELGRLLSGGRMASYRQSVRAAVGAPHDELDLYVYNMALAAVAHGKPGAASTPVPYF</sequence>
<reference evidence="1 2" key="1">
    <citation type="journal article" date="2009" name="Stand. Genomic Sci.">
        <title>Complete genome sequence of Sanguibacter keddieii type strain (ST-74).</title>
        <authorList>
            <person name="Ivanova N."/>
            <person name="Sikorski J."/>
            <person name="Sims D."/>
            <person name="Brettin T."/>
            <person name="Detter J.C."/>
            <person name="Han C."/>
            <person name="Lapidus A."/>
            <person name="Copeland A."/>
            <person name="Glavina Del Rio T."/>
            <person name="Nolan M."/>
            <person name="Chen F."/>
            <person name="Lucas S."/>
            <person name="Tice H."/>
            <person name="Cheng J.F."/>
            <person name="Bruce D."/>
            <person name="Goodwin L."/>
            <person name="Pitluck S."/>
            <person name="Pati A."/>
            <person name="Mavromatis K."/>
            <person name="Chen A."/>
            <person name="Palaniappan K."/>
            <person name="D'haeseleer P."/>
            <person name="Chain P."/>
            <person name="Bristow J."/>
            <person name="Eisen J.A."/>
            <person name="Markowitz V."/>
            <person name="Hugenholtz P."/>
            <person name="Goker M."/>
            <person name="Pukall R."/>
            <person name="Klenk H.P."/>
            <person name="Kyrpides N.C."/>
        </authorList>
    </citation>
    <scope>NUCLEOTIDE SEQUENCE [LARGE SCALE GENOMIC DNA]</scope>
    <source>
        <strain evidence="2">ATCC 51767 / DSM 10542 / NCFB 3025 / ST-74</strain>
    </source>
</reference>